<protein>
    <recommendedName>
        <fullName evidence="5">DNA 3'-5' helicase</fullName>
        <ecNumber evidence="5">5.6.2.4</ecNumber>
    </recommendedName>
</protein>
<evidence type="ECO:0000256" key="1">
    <source>
        <dbReference type="ARBA" id="ARBA00005446"/>
    </source>
</evidence>
<evidence type="ECO:0000313" key="8">
    <source>
        <dbReference type="Proteomes" id="UP000054564"/>
    </source>
</evidence>
<dbReference type="EMBL" id="AJIL01000063">
    <property type="protein sequence ID" value="KNE97851.1"/>
    <property type="molecule type" value="Genomic_DNA"/>
</dbReference>
<organism evidence="7 8">
    <name type="scientific">Puccinia striiformis f. sp. tritici PST-78</name>
    <dbReference type="NCBI Taxonomy" id="1165861"/>
    <lineage>
        <taxon>Eukaryota</taxon>
        <taxon>Fungi</taxon>
        <taxon>Dikarya</taxon>
        <taxon>Basidiomycota</taxon>
        <taxon>Pucciniomycotina</taxon>
        <taxon>Pucciniomycetes</taxon>
        <taxon>Pucciniales</taxon>
        <taxon>Pucciniaceae</taxon>
        <taxon>Puccinia</taxon>
    </lineage>
</organism>
<dbReference type="EC" id="5.6.2.4" evidence="5"/>
<dbReference type="GO" id="GO:0043138">
    <property type="term" value="F:3'-5' DNA helicase activity"/>
    <property type="evidence" value="ECO:0007669"/>
    <property type="project" value="UniProtKB-EC"/>
</dbReference>
<proteinExistence type="inferred from homology"/>
<evidence type="ECO:0000259" key="6">
    <source>
        <dbReference type="PROSITE" id="PS51192"/>
    </source>
</evidence>
<dbReference type="GO" id="GO:0000724">
    <property type="term" value="P:double-strand break repair via homologous recombination"/>
    <property type="evidence" value="ECO:0007669"/>
    <property type="project" value="TreeGrafter"/>
</dbReference>
<reference evidence="8" key="1">
    <citation type="submission" date="2014-03" db="EMBL/GenBank/DDBJ databases">
        <title>The Genome Sequence of Puccinia striiformis f. sp. tritici PST-78.</title>
        <authorList>
            <consortium name="The Broad Institute Genome Sequencing Platform"/>
            <person name="Cuomo C."/>
            <person name="Hulbert S."/>
            <person name="Chen X."/>
            <person name="Walker B."/>
            <person name="Young S.K."/>
            <person name="Zeng Q."/>
            <person name="Gargeya S."/>
            <person name="Fitzgerald M."/>
            <person name="Haas B."/>
            <person name="Abouelleil A."/>
            <person name="Alvarado L."/>
            <person name="Arachchi H.M."/>
            <person name="Berlin A.M."/>
            <person name="Chapman S.B."/>
            <person name="Goldberg J."/>
            <person name="Griggs A."/>
            <person name="Gujja S."/>
            <person name="Hansen M."/>
            <person name="Howarth C."/>
            <person name="Imamovic A."/>
            <person name="Larimer J."/>
            <person name="McCowan C."/>
            <person name="Montmayeur A."/>
            <person name="Murphy C."/>
            <person name="Neiman D."/>
            <person name="Pearson M."/>
            <person name="Priest M."/>
            <person name="Roberts A."/>
            <person name="Saif S."/>
            <person name="Shea T."/>
            <person name="Sisk P."/>
            <person name="Sykes S."/>
            <person name="Wortman J."/>
            <person name="Nusbaum C."/>
            <person name="Birren B."/>
        </authorList>
    </citation>
    <scope>NUCLEOTIDE SEQUENCE [LARGE SCALE GENOMIC DNA]</scope>
    <source>
        <strain evidence="8">race PST-78</strain>
    </source>
</reference>
<dbReference type="OrthoDB" id="2504585at2759"/>
<keyword evidence="2" id="KW-0238">DNA-binding</keyword>
<keyword evidence="3" id="KW-0413">Isomerase</keyword>
<keyword evidence="8" id="KW-1185">Reference proteome</keyword>
<dbReference type="AlphaFoldDB" id="A0A0L0VF74"/>
<evidence type="ECO:0000313" key="7">
    <source>
        <dbReference type="EMBL" id="KNE97851.1"/>
    </source>
</evidence>
<gene>
    <name evidence="7" type="ORF">PSTG_08873</name>
</gene>
<name>A0A0L0VF74_9BASI</name>
<dbReference type="InterPro" id="IPR014001">
    <property type="entry name" value="Helicase_ATP-bd"/>
</dbReference>
<dbReference type="GO" id="GO:0005737">
    <property type="term" value="C:cytoplasm"/>
    <property type="evidence" value="ECO:0007669"/>
    <property type="project" value="TreeGrafter"/>
</dbReference>
<dbReference type="PROSITE" id="PS51192">
    <property type="entry name" value="HELICASE_ATP_BIND_1"/>
    <property type="match status" value="1"/>
</dbReference>
<dbReference type="Proteomes" id="UP000054564">
    <property type="component" value="Unassembled WGS sequence"/>
</dbReference>
<evidence type="ECO:0000256" key="3">
    <source>
        <dbReference type="ARBA" id="ARBA00023235"/>
    </source>
</evidence>
<comment type="catalytic activity">
    <reaction evidence="4">
        <text>Couples ATP hydrolysis with the unwinding of duplex DNA by translocating in the 3'-5' direction.</text>
        <dbReference type="EC" id="5.6.2.4"/>
    </reaction>
</comment>
<sequence>MARGRKKKGTKVTLGPDWLDPKLTDDDLRKAITSNASSCYPADEPPKPLQVDAVMGLIKQGNTFVMAGAGFGKSRISEMHLKLFSPSQKASKKKSRRAMRQLLKKLTFTAKAASDIKKGKYNFVYLSPEIFLNNQRFTDLFHDTSFQDRLATILVDEAHLLYGWGMVKSGKAKKSSAHKRHGDRAIFRPSYGQISRQLMATQGIPVLLLSATCRPQALEAIQKNLKIPDANIDVLRAELTRPKIRILRFPMECSLKSVKDLTEMFGKKEDVENEEVVPTLIYSGTRNATLEVMKVVNTARGTTGGEFNPKNEVIRRYHACTGDMEKEDVISGYESGNFSCISCTMALGLGQNWKRVR</sequence>
<evidence type="ECO:0000256" key="4">
    <source>
        <dbReference type="ARBA" id="ARBA00034617"/>
    </source>
</evidence>
<comment type="similarity">
    <text evidence="1">Belongs to the helicase family. RecQ subfamily.</text>
</comment>
<evidence type="ECO:0000256" key="5">
    <source>
        <dbReference type="ARBA" id="ARBA00034808"/>
    </source>
</evidence>
<evidence type="ECO:0000256" key="2">
    <source>
        <dbReference type="ARBA" id="ARBA00023125"/>
    </source>
</evidence>
<dbReference type="Gene3D" id="3.40.50.300">
    <property type="entry name" value="P-loop containing nucleotide triphosphate hydrolases"/>
    <property type="match status" value="1"/>
</dbReference>
<dbReference type="GO" id="GO:0005694">
    <property type="term" value="C:chromosome"/>
    <property type="evidence" value="ECO:0007669"/>
    <property type="project" value="TreeGrafter"/>
</dbReference>
<dbReference type="GO" id="GO:0009378">
    <property type="term" value="F:four-way junction helicase activity"/>
    <property type="evidence" value="ECO:0007669"/>
    <property type="project" value="TreeGrafter"/>
</dbReference>
<dbReference type="PANTHER" id="PTHR13710">
    <property type="entry name" value="DNA HELICASE RECQ FAMILY MEMBER"/>
    <property type="match status" value="1"/>
</dbReference>
<dbReference type="SUPFAM" id="SSF52540">
    <property type="entry name" value="P-loop containing nucleoside triphosphate hydrolases"/>
    <property type="match status" value="2"/>
</dbReference>
<dbReference type="STRING" id="1165861.A0A0L0VF74"/>
<dbReference type="GO" id="GO:0003677">
    <property type="term" value="F:DNA binding"/>
    <property type="evidence" value="ECO:0007669"/>
    <property type="project" value="UniProtKB-KW"/>
</dbReference>
<dbReference type="PANTHER" id="PTHR13710:SF105">
    <property type="entry name" value="ATP-DEPENDENT DNA HELICASE Q1"/>
    <property type="match status" value="1"/>
</dbReference>
<accession>A0A0L0VF74</accession>
<dbReference type="InterPro" id="IPR027417">
    <property type="entry name" value="P-loop_NTPase"/>
</dbReference>
<comment type="caution">
    <text evidence="7">The sequence shown here is derived from an EMBL/GenBank/DDBJ whole genome shotgun (WGS) entry which is preliminary data.</text>
</comment>
<feature type="domain" description="Helicase ATP-binding" evidence="6">
    <location>
        <begin position="54"/>
        <end position="231"/>
    </location>
</feature>